<dbReference type="AlphaFoldDB" id="A0A2X1QKU7"/>
<proteinExistence type="predicted"/>
<sequence length="38" mass="3957">MNLDNQIAVITGGASGMGKACAQALTARGVRVVIWINR</sequence>
<dbReference type="InterPro" id="IPR002347">
    <property type="entry name" value="SDR_fam"/>
</dbReference>
<evidence type="ECO:0000313" key="1">
    <source>
        <dbReference type="EMBL" id="SPX59404.1"/>
    </source>
</evidence>
<dbReference type="EC" id="1.1.1.35" evidence="1"/>
<dbReference type="InterPro" id="IPR036291">
    <property type="entry name" value="NAD(P)-bd_dom_sf"/>
</dbReference>
<dbReference type="Proteomes" id="UP000251942">
    <property type="component" value="Unassembled WGS sequence"/>
</dbReference>
<organism evidence="1 2">
    <name type="scientific">Legionella feeleii</name>
    <dbReference type="NCBI Taxonomy" id="453"/>
    <lineage>
        <taxon>Bacteria</taxon>
        <taxon>Pseudomonadati</taxon>
        <taxon>Pseudomonadota</taxon>
        <taxon>Gammaproteobacteria</taxon>
        <taxon>Legionellales</taxon>
        <taxon>Legionellaceae</taxon>
        <taxon>Legionella</taxon>
    </lineage>
</organism>
<name>A0A2X1QKU7_9GAMM</name>
<reference evidence="1 2" key="1">
    <citation type="submission" date="2018-06" db="EMBL/GenBank/DDBJ databases">
        <authorList>
            <consortium name="Pathogen Informatics"/>
            <person name="Doyle S."/>
        </authorList>
    </citation>
    <scope>NUCLEOTIDE SEQUENCE [LARGE SCALE GENOMIC DNA]</scope>
    <source>
        <strain evidence="1 2">NCTC12022</strain>
    </source>
</reference>
<dbReference type="Gene3D" id="3.40.50.720">
    <property type="entry name" value="NAD(P)-binding Rossmann-like Domain"/>
    <property type="match status" value="1"/>
</dbReference>
<dbReference type="Pfam" id="PF00106">
    <property type="entry name" value="adh_short"/>
    <property type="match status" value="1"/>
</dbReference>
<keyword evidence="1" id="KW-0560">Oxidoreductase</keyword>
<protein>
    <submittedName>
        <fullName evidence="1">3-oxoacyl-ACP reductase</fullName>
        <ecNumber evidence="1">1.1.1.35</ecNumber>
    </submittedName>
</protein>
<accession>A0A2X1QKU7</accession>
<gene>
    <name evidence="1" type="ORF">NCTC12022_00226</name>
</gene>
<dbReference type="SUPFAM" id="SSF51735">
    <property type="entry name" value="NAD(P)-binding Rossmann-fold domains"/>
    <property type="match status" value="1"/>
</dbReference>
<evidence type="ECO:0000313" key="2">
    <source>
        <dbReference type="Proteomes" id="UP000251942"/>
    </source>
</evidence>
<dbReference type="EMBL" id="UASS01000001">
    <property type="protein sequence ID" value="SPX59404.1"/>
    <property type="molecule type" value="Genomic_DNA"/>
</dbReference>
<dbReference type="GO" id="GO:0003857">
    <property type="term" value="F:(3S)-3-hydroxyacyl-CoA dehydrogenase (NAD+) activity"/>
    <property type="evidence" value="ECO:0007669"/>
    <property type="project" value="UniProtKB-EC"/>
</dbReference>